<gene>
    <name evidence="2" type="ORF">B296_00031495</name>
</gene>
<evidence type="ECO:0000313" key="3">
    <source>
        <dbReference type="Proteomes" id="UP000287651"/>
    </source>
</evidence>
<evidence type="ECO:0000256" key="1">
    <source>
        <dbReference type="SAM" id="MobiDB-lite"/>
    </source>
</evidence>
<organism evidence="2 3">
    <name type="scientific">Ensete ventricosum</name>
    <name type="common">Abyssinian banana</name>
    <name type="synonym">Musa ensete</name>
    <dbReference type="NCBI Taxonomy" id="4639"/>
    <lineage>
        <taxon>Eukaryota</taxon>
        <taxon>Viridiplantae</taxon>
        <taxon>Streptophyta</taxon>
        <taxon>Embryophyta</taxon>
        <taxon>Tracheophyta</taxon>
        <taxon>Spermatophyta</taxon>
        <taxon>Magnoliopsida</taxon>
        <taxon>Liliopsida</taxon>
        <taxon>Zingiberales</taxon>
        <taxon>Musaceae</taxon>
        <taxon>Ensete</taxon>
    </lineage>
</organism>
<comment type="caution">
    <text evidence="2">The sequence shown here is derived from an EMBL/GenBank/DDBJ whole genome shotgun (WGS) entry which is preliminary data.</text>
</comment>
<dbReference type="Proteomes" id="UP000287651">
    <property type="component" value="Unassembled WGS sequence"/>
</dbReference>
<proteinExistence type="predicted"/>
<evidence type="ECO:0000313" key="2">
    <source>
        <dbReference type="EMBL" id="RRT62302.1"/>
    </source>
</evidence>
<protein>
    <submittedName>
        <fullName evidence="2">Uncharacterized protein</fullName>
    </submittedName>
</protein>
<feature type="region of interest" description="Disordered" evidence="1">
    <location>
        <begin position="49"/>
        <end position="69"/>
    </location>
</feature>
<dbReference type="AlphaFoldDB" id="A0A444CCM2"/>
<name>A0A444CCM2_ENSVE</name>
<reference evidence="2 3" key="1">
    <citation type="journal article" date="2014" name="Agronomy (Basel)">
        <title>A Draft Genome Sequence for Ensete ventricosum, the Drought-Tolerant Tree Against Hunger.</title>
        <authorList>
            <person name="Harrison J."/>
            <person name="Moore K.A."/>
            <person name="Paszkiewicz K."/>
            <person name="Jones T."/>
            <person name="Grant M."/>
            <person name="Ambacheew D."/>
            <person name="Muzemil S."/>
            <person name="Studholme D.J."/>
        </authorList>
    </citation>
    <scope>NUCLEOTIDE SEQUENCE [LARGE SCALE GENOMIC DNA]</scope>
</reference>
<dbReference type="EMBL" id="AMZH03007037">
    <property type="protein sequence ID" value="RRT62302.1"/>
    <property type="molecule type" value="Genomic_DNA"/>
</dbReference>
<sequence>MRAVLPVQKGDGDLQVLSRRVLPRRLPVHLRRQILPCSFPADRRTQLSVYPPSARRSQASLTNPEILVE</sequence>
<accession>A0A444CCM2</accession>